<sequence>MAAKLLLYAFLAHMVPKFVAFPFFIPFVLASMGFLIYAAAKSTRYVVVALIAFQFAPFALTINRELSEIESWGNKGANAAPMKGVYLFNGLGAATIDFSHCLWSETTKVAYCHLPNVMALYAEAGVDLEKAGFQVTADGGSTGPTKEEMAKTLPWHMFWLFYHVVHHNRFDFYFNDDLTEAQVYENVCLALTASPSPLAYLFPYGICTTATIYPMFRMSTMVRDSREPPTWYRNTYSQRAESIFRIYDGIQVSEKQKRAGGTVYPAKMVFGDGYRLEPLLTPGKDGRAVLHEVALKKALKVGGGKVVMREY</sequence>
<dbReference type="Proteomes" id="UP000037460">
    <property type="component" value="Unassembled WGS sequence"/>
</dbReference>
<name>A0A0M0J610_9EUKA</name>
<comment type="caution">
    <text evidence="2">The sequence shown here is derived from an EMBL/GenBank/DDBJ whole genome shotgun (WGS) entry which is preliminary data.</text>
</comment>
<feature type="transmembrane region" description="Helical" evidence="1">
    <location>
        <begin position="20"/>
        <end position="38"/>
    </location>
</feature>
<protein>
    <submittedName>
        <fullName evidence="2">Uncharacterized protein</fullName>
    </submittedName>
</protein>
<proteinExistence type="predicted"/>
<feature type="transmembrane region" description="Helical" evidence="1">
    <location>
        <begin position="45"/>
        <end position="62"/>
    </location>
</feature>
<dbReference type="AlphaFoldDB" id="A0A0M0J610"/>
<evidence type="ECO:0000256" key="1">
    <source>
        <dbReference type="SAM" id="Phobius"/>
    </source>
</evidence>
<keyword evidence="3" id="KW-1185">Reference proteome</keyword>
<dbReference type="EMBL" id="JWZX01003344">
    <property type="protein sequence ID" value="KOO21658.1"/>
    <property type="molecule type" value="Genomic_DNA"/>
</dbReference>
<keyword evidence="1" id="KW-0472">Membrane</keyword>
<evidence type="ECO:0000313" key="3">
    <source>
        <dbReference type="Proteomes" id="UP000037460"/>
    </source>
</evidence>
<organism evidence="2 3">
    <name type="scientific">Chrysochromulina tobinii</name>
    <dbReference type="NCBI Taxonomy" id="1460289"/>
    <lineage>
        <taxon>Eukaryota</taxon>
        <taxon>Haptista</taxon>
        <taxon>Haptophyta</taxon>
        <taxon>Prymnesiophyceae</taxon>
        <taxon>Prymnesiales</taxon>
        <taxon>Chrysochromulinaceae</taxon>
        <taxon>Chrysochromulina</taxon>
    </lineage>
</organism>
<accession>A0A0M0J610</accession>
<reference evidence="3" key="1">
    <citation type="journal article" date="2015" name="PLoS Genet.">
        <title>Genome Sequence and Transcriptome Analyses of Chrysochromulina tobin: Metabolic Tools for Enhanced Algal Fitness in the Prominent Order Prymnesiales (Haptophyceae).</title>
        <authorList>
            <person name="Hovde B.T."/>
            <person name="Deodato C.R."/>
            <person name="Hunsperger H.M."/>
            <person name="Ryken S.A."/>
            <person name="Yost W."/>
            <person name="Jha R.K."/>
            <person name="Patterson J."/>
            <person name="Monnat R.J. Jr."/>
            <person name="Barlow S.B."/>
            <person name="Starkenburg S.R."/>
            <person name="Cattolico R.A."/>
        </authorList>
    </citation>
    <scope>NUCLEOTIDE SEQUENCE</scope>
    <source>
        <strain evidence="3">CCMP291</strain>
    </source>
</reference>
<gene>
    <name evidence="2" type="ORF">Ctob_000932</name>
</gene>
<keyword evidence="1" id="KW-0812">Transmembrane</keyword>
<evidence type="ECO:0000313" key="2">
    <source>
        <dbReference type="EMBL" id="KOO21658.1"/>
    </source>
</evidence>
<keyword evidence="1" id="KW-1133">Transmembrane helix</keyword>